<evidence type="ECO:0000259" key="6">
    <source>
        <dbReference type="PROSITE" id="PS50066"/>
    </source>
</evidence>
<protein>
    <recommendedName>
        <fullName evidence="6">MADS-box domain-containing protein</fullName>
    </recommendedName>
</protein>
<dbReference type="GO" id="GO:0046983">
    <property type="term" value="F:protein dimerization activity"/>
    <property type="evidence" value="ECO:0007669"/>
    <property type="project" value="InterPro"/>
</dbReference>
<keyword evidence="4" id="KW-0804">Transcription</keyword>
<dbReference type="OrthoDB" id="10322333at2759"/>
<evidence type="ECO:0000313" key="8">
    <source>
        <dbReference type="Proteomes" id="UP000824120"/>
    </source>
</evidence>
<comment type="subcellular location">
    <subcellularLocation>
        <location evidence="1">Nucleus</location>
    </subcellularLocation>
</comment>
<evidence type="ECO:0000256" key="5">
    <source>
        <dbReference type="ARBA" id="ARBA00023242"/>
    </source>
</evidence>
<keyword evidence="5" id="KW-0539">Nucleus</keyword>
<accession>A0A9J5X6G7</accession>
<proteinExistence type="predicted"/>
<dbReference type="GO" id="GO:0003677">
    <property type="term" value="F:DNA binding"/>
    <property type="evidence" value="ECO:0007669"/>
    <property type="project" value="UniProtKB-KW"/>
</dbReference>
<dbReference type="InterPro" id="IPR002100">
    <property type="entry name" value="TF_MADSbox"/>
</dbReference>
<dbReference type="PROSITE" id="PS50066">
    <property type="entry name" value="MADS_BOX_2"/>
    <property type="match status" value="1"/>
</dbReference>
<evidence type="ECO:0000313" key="7">
    <source>
        <dbReference type="EMBL" id="KAG5583771.1"/>
    </source>
</evidence>
<evidence type="ECO:0000256" key="1">
    <source>
        <dbReference type="ARBA" id="ARBA00004123"/>
    </source>
</evidence>
<evidence type="ECO:0000256" key="4">
    <source>
        <dbReference type="ARBA" id="ARBA00023163"/>
    </source>
</evidence>
<dbReference type="EMBL" id="JACXVP010000009">
    <property type="protein sequence ID" value="KAG5583771.1"/>
    <property type="molecule type" value="Genomic_DNA"/>
</dbReference>
<dbReference type="GO" id="GO:0005634">
    <property type="term" value="C:nucleus"/>
    <property type="evidence" value="ECO:0007669"/>
    <property type="project" value="UniProtKB-SubCell"/>
</dbReference>
<name>A0A9J5X6G7_SOLCO</name>
<dbReference type="SUPFAM" id="SSF55455">
    <property type="entry name" value="SRF-like"/>
    <property type="match status" value="1"/>
</dbReference>
<sequence>MEQKKSAKLQKISLAKIDNEDTRYSSFSKRNSGLYQNASELVRECDVDLEIVISSPTEARNKVGQYNDLINEFDMREKIANKKIHLSDQINECWWESIDRFSIDDTMRFDAWLTSGEFTGS</sequence>
<dbReference type="Gene3D" id="3.40.1810.10">
    <property type="entry name" value="Transcription factor, MADS-box"/>
    <property type="match status" value="1"/>
</dbReference>
<comment type="caution">
    <text evidence="7">The sequence shown here is derived from an EMBL/GenBank/DDBJ whole genome shotgun (WGS) entry which is preliminary data.</text>
</comment>
<dbReference type="InterPro" id="IPR036879">
    <property type="entry name" value="TF_MADSbox_sf"/>
</dbReference>
<evidence type="ECO:0000256" key="3">
    <source>
        <dbReference type="ARBA" id="ARBA00023125"/>
    </source>
</evidence>
<keyword evidence="3" id="KW-0238">DNA-binding</keyword>
<keyword evidence="2" id="KW-0805">Transcription regulation</keyword>
<feature type="domain" description="MADS-box" evidence="6">
    <location>
        <begin position="11"/>
        <end position="57"/>
    </location>
</feature>
<gene>
    <name evidence="7" type="ORF">H5410_044205</name>
</gene>
<organism evidence="7 8">
    <name type="scientific">Solanum commersonii</name>
    <name type="common">Commerson's wild potato</name>
    <name type="synonym">Commerson's nightshade</name>
    <dbReference type="NCBI Taxonomy" id="4109"/>
    <lineage>
        <taxon>Eukaryota</taxon>
        <taxon>Viridiplantae</taxon>
        <taxon>Streptophyta</taxon>
        <taxon>Embryophyta</taxon>
        <taxon>Tracheophyta</taxon>
        <taxon>Spermatophyta</taxon>
        <taxon>Magnoliopsida</taxon>
        <taxon>eudicotyledons</taxon>
        <taxon>Gunneridae</taxon>
        <taxon>Pentapetalae</taxon>
        <taxon>asterids</taxon>
        <taxon>lamiids</taxon>
        <taxon>Solanales</taxon>
        <taxon>Solanaceae</taxon>
        <taxon>Solanoideae</taxon>
        <taxon>Solaneae</taxon>
        <taxon>Solanum</taxon>
    </lineage>
</organism>
<dbReference type="SMART" id="SM00432">
    <property type="entry name" value="MADS"/>
    <property type="match status" value="1"/>
</dbReference>
<dbReference type="Proteomes" id="UP000824120">
    <property type="component" value="Chromosome 9"/>
</dbReference>
<dbReference type="AlphaFoldDB" id="A0A9J5X6G7"/>
<evidence type="ECO:0000256" key="2">
    <source>
        <dbReference type="ARBA" id="ARBA00023015"/>
    </source>
</evidence>
<keyword evidence="8" id="KW-1185">Reference proteome</keyword>
<dbReference type="Pfam" id="PF00319">
    <property type="entry name" value="SRF-TF"/>
    <property type="match status" value="1"/>
</dbReference>
<reference evidence="7 8" key="1">
    <citation type="submission" date="2020-09" db="EMBL/GenBank/DDBJ databases">
        <title>De no assembly of potato wild relative species, Solanum commersonii.</title>
        <authorList>
            <person name="Cho K."/>
        </authorList>
    </citation>
    <scope>NUCLEOTIDE SEQUENCE [LARGE SCALE GENOMIC DNA]</scope>
    <source>
        <strain evidence="7">LZ3.2</strain>
        <tissue evidence="7">Leaf</tissue>
    </source>
</reference>